<dbReference type="SUPFAM" id="SSF90229">
    <property type="entry name" value="CCCH zinc finger"/>
    <property type="match status" value="1"/>
</dbReference>
<name>A0A8K0C9K1_IGNLU</name>
<feature type="zinc finger region" description="C3H1-type" evidence="9">
    <location>
        <begin position="1"/>
        <end position="25"/>
    </location>
</feature>
<dbReference type="InterPro" id="IPR041367">
    <property type="entry name" value="Znf-CCCH_4"/>
</dbReference>
<sequence length="470" mass="52232">MVICKFFLQGNCRFGENCKFEHQINDGRQQHSSVLRQQNFNVNTNPQTNTGSTIDTNTLIRAVINDSTTAEKGGQWLLSCYAPFKEKPNFPGFEEQSFEEIRWGYYNAQHLGTVDQYKQQLQMSLQSAVMKLRSLQNPSPEVINTITGIYNSAPNASPINNQVVSSNFNNTPLNTFGNNQNSVFSNQSNSTYGQTSNFGTANVFNQQQNSAAKSIFATANQKLFGNIPSQQNSIFGNNEAVSSNTFGNPNHFGQPPSSFAQQQQQAGMTNFGTAPQSNSFFNAQPNGTPPFNIQPQNGTLPFVKQNQSESPFGVQPNDPQFNNQTQHNSPFFSTQPNMTMFNTQQTNNLPFNSFGIQQQSNIFPQQQQQQPNTPFVTQENSQISTPLGNGTNVFVRNTQSLDSSTSASHSNSIFGSGQTTIINNDINFVKDESIYSKLEDLNEEDIKSYQGAVFEFGKIPEKPPTIEMCF</sequence>
<feature type="compositionally biased region" description="Low complexity" evidence="10">
    <location>
        <begin position="252"/>
        <end position="267"/>
    </location>
</feature>
<dbReference type="Proteomes" id="UP000801492">
    <property type="component" value="Unassembled WGS sequence"/>
</dbReference>
<keyword evidence="4 9" id="KW-0862">Zinc</keyword>
<evidence type="ECO:0000256" key="4">
    <source>
        <dbReference type="ARBA" id="ARBA00022833"/>
    </source>
</evidence>
<feature type="region of interest" description="Disordered" evidence="10">
    <location>
        <begin position="249"/>
        <end position="330"/>
    </location>
</feature>
<dbReference type="GO" id="GO:0008270">
    <property type="term" value="F:zinc ion binding"/>
    <property type="evidence" value="ECO:0007669"/>
    <property type="project" value="UniProtKB-KW"/>
</dbReference>
<evidence type="ECO:0000256" key="10">
    <source>
        <dbReference type="SAM" id="MobiDB-lite"/>
    </source>
</evidence>
<keyword evidence="13" id="KW-1185">Reference proteome</keyword>
<dbReference type="PROSITE" id="PS50103">
    <property type="entry name" value="ZF_C3H1"/>
    <property type="match status" value="1"/>
</dbReference>
<evidence type="ECO:0000313" key="13">
    <source>
        <dbReference type="Proteomes" id="UP000801492"/>
    </source>
</evidence>
<accession>A0A8K0C9K1</accession>
<evidence type="ECO:0000256" key="9">
    <source>
        <dbReference type="PROSITE-ProRule" id="PRU00723"/>
    </source>
</evidence>
<evidence type="ECO:0000259" key="11">
    <source>
        <dbReference type="PROSITE" id="PS50103"/>
    </source>
</evidence>
<evidence type="ECO:0000256" key="6">
    <source>
        <dbReference type="ARBA" id="ARBA00037262"/>
    </source>
</evidence>
<evidence type="ECO:0000256" key="2">
    <source>
        <dbReference type="ARBA" id="ARBA00022723"/>
    </source>
</evidence>
<comment type="subcellular location">
    <subcellularLocation>
        <location evidence="1">Nucleus membrane</location>
        <topology evidence="1">Peripheral membrane protein</topology>
        <orientation evidence="1">Cytoplasmic side</orientation>
    </subcellularLocation>
</comment>
<evidence type="ECO:0000256" key="8">
    <source>
        <dbReference type="ARBA" id="ARBA00042384"/>
    </source>
</evidence>
<organism evidence="12 13">
    <name type="scientific">Ignelater luminosus</name>
    <name type="common">Cucubano</name>
    <name type="synonym">Pyrophorus luminosus</name>
    <dbReference type="NCBI Taxonomy" id="2038154"/>
    <lineage>
        <taxon>Eukaryota</taxon>
        <taxon>Metazoa</taxon>
        <taxon>Ecdysozoa</taxon>
        <taxon>Arthropoda</taxon>
        <taxon>Hexapoda</taxon>
        <taxon>Insecta</taxon>
        <taxon>Pterygota</taxon>
        <taxon>Neoptera</taxon>
        <taxon>Endopterygota</taxon>
        <taxon>Coleoptera</taxon>
        <taxon>Polyphaga</taxon>
        <taxon>Elateriformia</taxon>
        <taxon>Elateroidea</taxon>
        <taxon>Elateridae</taxon>
        <taxon>Agrypninae</taxon>
        <taxon>Pyrophorini</taxon>
        <taxon>Ignelater</taxon>
    </lineage>
</organism>
<comment type="caution">
    <text evidence="12">The sequence shown here is derived from an EMBL/GenBank/DDBJ whole genome shotgun (WGS) entry which is preliminary data.</text>
</comment>
<reference evidence="12" key="1">
    <citation type="submission" date="2019-08" db="EMBL/GenBank/DDBJ databases">
        <title>The genome of the North American firefly Photinus pyralis.</title>
        <authorList>
            <consortium name="Photinus pyralis genome working group"/>
            <person name="Fallon T.R."/>
            <person name="Sander Lower S.E."/>
            <person name="Weng J.-K."/>
        </authorList>
    </citation>
    <scope>NUCLEOTIDE SEQUENCE</scope>
    <source>
        <strain evidence="12">TRF0915ILg1</strain>
        <tissue evidence="12">Whole body</tissue>
    </source>
</reference>
<feature type="domain" description="C3H1-type" evidence="11">
    <location>
        <begin position="1"/>
        <end position="25"/>
    </location>
</feature>
<keyword evidence="5" id="KW-0539">Nucleus</keyword>
<dbReference type="AlphaFoldDB" id="A0A8K0C9K1"/>
<dbReference type="InterPro" id="IPR000571">
    <property type="entry name" value="Znf_CCCH"/>
</dbReference>
<protein>
    <recommendedName>
        <fullName evidence="7">Nucleoporin NUP42</fullName>
    </recommendedName>
    <alternativeName>
        <fullName evidence="8">Nucleoporin-like protein 2</fullName>
    </alternativeName>
</protein>
<gene>
    <name evidence="12" type="ORF">ILUMI_24926</name>
</gene>
<comment type="function">
    <text evidence="6">Required for the export of mRNAs containing poly(A) tails from the nucleus into the cytoplasm.</text>
</comment>
<dbReference type="Gene3D" id="1.20.120.1350">
    <property type="entry name" value="Pneumovirus matrix protein 2 (M2), zinc-binding domain"/>
    <property type="match status" value="1"/>
</dbReference>
<evidence type="ECO:0000256" key="5">
    <source>
        <dbReference type="ARBA" id="ARBA00023242"/>
    </source>
</evidence>
<dbReference type="PANTHER" id="PTHR46527">
    <property type="entry name" value="NUCLEOPORIN-LIKE PROTEIN 2"/>
    <property type="match status" value="1"/>
</dbReference>
<feature type="compositionally biased region" description="Polar residues" evidence="10">
    <location>
        <begin position="317"/>
        <end position="330"/>
    </location>
</feature>
<dbReference type="PANTHER" id="PTHR46527:SF1">
    <property type="entry name" value="NUCLEOPORIN NUP42"/>
    <property type="match status" value="1"/>
</dbReference>
<keyword evidence="2 9" id="KW-0479">Metal-binding</keyword>
<dbReference type="InterPro" id="IPR036855">
    <property type="entry name" value="Znf_CCCH_sf"/>
</dbReference>
<feature type="compositionally biased region" description="Polar residues" evidence="10">
    <location>
        <begin position="268"/>
        <end position="310"/>
    </location>
</feature>
<proteinExistence type="predicted"/>
<evidence type="ECO:0000256" key="3">
    <source>
        <dbReference type="ARBA" id="ARBA00022771"/>
    </source>
</evidence>
<dbReference type="EMBL" id="VTPC01090837">
    <property type="protein sequence ID" value="KAF2881246.1"/>
    <property type="molecule type" value="Genomic_DNA"/>
</dbReference>
<dbReference type="SMART" id="SM00356">
    <property type="entry name" value="ZnF_C3H1"/>
    <property type="match status" value="1"/>
</dbReference>
<evidence type="ECO:0000256" key="7">
    <source>
        <dbReference type="ARBA" id="ARBA00039886"/>
    </source>
</evidence>
<dbReference type="OrthoDB" id="20729at2759"/>
<dbReference type="GO" id="GO:0031965">
    <property type="term" value="C:nuclear membrane"/>
    <property type="evidence" value="ECO:0007669"/>
    <property type="project" value="UniProtKB-SubCell"/>
</dbReference>
<evidence type="ECO:0000313" key="12">
    <source>
        <dbReference type="EMBL" id="KAF2881246.1"/>
    </source>
</evidence>
<evidence type="ECO:0000256" key="1">
    <source>
        <dbReference type="ARBA" id="ARBA00004335"/>
    </source>
</evidence>
<dbReference type="Pfam" id="PF18044">
    <property type="entry name" value="zf-CCCH_4"/>
    <property type="match status" value="1"/>
</dbReference>
<dbReference type="InterPro" id="IPR051767">
    <property type="entry name" value="Nucleoporin_NUP42"/>
</dbReference>
<keyword evidence="3 9" id="KW-0863">Zinc-finger</keyword>